<evidence type="ECO:0000256" key="3">
    <source>
        <dbReference type="ARBA" id="ARBA00023125"/>
    </source>
</evidence>
<dbReference type="CDD" id="cd05466">
    <property type="entry name" value="PBP2_LTTR_substrate"/>
    <property type="match status" value="1"/>
</dbReference>
<dbReference type="EMBL" id="JAAWWK010000001">
    <property type="protein sequence ID" value="NKI16535.1"/>
    <property type="molecule type" value="Genomic_DNA"/>
</dbReference>
<gene>
    <name evidence="6" type="ORF">HCU74_03770</name>
</gene>
<keyword evidence="4" id="KW-0804">Transcription</keyword>
<dbReference type="InterPro" id="IPR005119">
    <property type="entry name" value="LysR_subst-bd"/>
</dbReference>
<dbReference type="Pfam" id="PF03466">
    <property type="entry name" value="LysR_substrate"/>
    <property type="match status" value="1"/>
</dbReference>
<accession>A0ABX1GBJ9</accession>
<comment type="similarity">
    <text evidence="1">Belongs to the LysR transcriptional regulatory family.</text>
</comment>
<dbReference type="Pfam" id="PF00126">
    <property type="entry name" value="HTH_1"/>
    <property type="match status" value="1"/>
</dbReference>
<proteinExistence type="inferred from homology"/>
<dbReference type="RefSeq" id="WP_168449052.1">
    <property type="nucleotide sequence ID" value="NZ_JAAWWK010000001.1"/>
</dbReference>
<dbReference type="InterPro" id="IPR050950">
    <property type="entry name" value="HTH-type_LysR_regulators"/>
</dbReference>
<keyword evidence="7" id="KW-1185">Reference proteome</keyword>
<dbReference type="SUPFAM" id="SSF46785">
    <property type="entry name" value="Winged helix' DNA-binding domain"/>
    <property type="match status" value="1"/>
</dbReference>
<evidence type="ECO:0000313" key="6">
    <source>
        <dbReference type="EMBL" id="NKI16535.1"/>
    </source>
</evidence>
<dbReference type="InterPro" id="IPR036390">
    <property type="entry name" value="WH_DNA-bd_sf"/>
</dbReference>
<evidence type="ECO:0000259" key="5">
    <source>
        <dbReference type="PROSITE" id="PS50931"/>
    </source>
</evidence>
<reference evidence="6 7" key="1">
    <citation type="submission" date="2020-04" db="EMBL/GenBank/DDBJ databases">
        <authorList>
            <person name="Yoon J."/>
        </authorList>
    </citation>
    <scope>NUCLEOTIDE SEQUENCE [LARGE SCALE GENOMIC DNA]</scope>
    <source>
        <strain evidence="6 7">KMU-166</strain>
    </source>
</reference>
<sequence length="307" mass="34073">MKINLRKLEHAAVLAEEGNYKKAALRLCITQPALSRSIAKLEEEMEFAIFERAQTGVVITALGKRFLDRANGLLQHASDMDYDMSLAKKGMGGELAFGMGPYPEAALLERLIQKIMDEEKGVRIRAEVTGPENLLSQLKAEEIEFFLANAERLTLEKEFISYPIFDLKLSFYIRRGHPLEGKVICNARELLHYPIIGTVASAGQVKGLKLRLGLPLTSDFNFAVACNDIHLLKSLAKRNNAIMIAPQLALSAEDREVFIALNMTGNLSCLADARVKIDVIRFATRELSPAAELAIKLLEEMSDTLIS</sequence>
<protein>
    <submittedName>
        <fullName evidence="6">LysR family transcriptional regulator</fullName>
    </submittedName>
</protein>
<evidence type="ECO:0000256" key="2">
    <source>
        <dbReference type="ARBA" id="ARBA00023015"/>
    </source>
</evidence>
<evidence type="ECO:0000313" key="7">
    <source>
        <dbReference type="Proteomes" id="UP000765845"/>
    </source>
</evidence>
<dbReference type="InterPro" id="IPR000847">
    <property type="entry name" value="LysR_HTH_N"/>
</dbReference>
<dbReference type="Proteomes" id="UP000765845">
    <property type="component" value="Unassembled WGS sequence"/>
</dbReference>
<dbReference type="PRINTS" id="PR00039">
    <property type="entry name" value="HTHLYSR"/>
</dbReference>
<dbReference type="PANTHER" id="PTHR30419:SF30">
    <property type="entry name" value="LYSR FAMILY TRANSCRIPTIONAL REGULATOR"/>
    <property type="match status" value="1"/>
</dbReference>
<dbReference type="InterPro" id="IPR036388">
    <property type="entry name" value="WH-like_DNA-bd_sf"/>
</dbReference>
<organism evidence="6 7">
    <name type="scientific">Spongiibacter thalassae</name>
    <dbReference type="NCBI Taxonomy" id="2721624"/>
    <lineage>
        <taxon>Bacteria</taxon>
        <taxon>Pseudomonadati</taxon>
        <taxon>Pseudomonadota</taxon>
        <taxon>Gammaproteobacteria</taxon>
        <taxon>Cellvibrionales</taxon>
        <taxon>Spongiibacteraceae</taxon>
        <taxon>Spongiibacter</taxon>
    </lineage>
</organism>
<dbReference type="Gene3D" id="3.40.190.10">
    <property type="entry name" value="Periplasmic binding protein-like II"/>
    <property type="match status" value="2"/>
</dbReference>
<dbReference type="Gene3D" id="1.10.10.10">
    <property type="entry name" value="Winged helix-like DNA-binding domain superfamily/Winged helix DNA-binding domain"/>
    <property type="match status" value="1"/>
</dbReference>
<feature type="domain" description="HTH lysR-type" evidence="5">
    <location>
        <begin position="3"/>
        <end position="60"/>
    </location>
</feature>
<dbReference type="PROSITE" id="PS50931">
    <property type="entry name" value="HTH_LYSR"/>
    <property type="match status" value="1"/>
</dbReference>
<dbReference type="PANTHER" id="PTHR30419">
    <property type="entry name" value="HTH-TYPE TRANSCRIPTIONAL REGULATOR YBHD"/>
    <property type="match status" value="1"/>
</dbReference>
<evidence type="ECO:0000256" key="1">
    <source>
        <dbReference type="ARBA" id="ARBA00009437"/>
    </source>
</evidence>
<keyword evidence="2" id="KW-0805">Transcription regulation</keyword>
<keyword evidence="3" id="KW-0238">DNA-binding</keyword>
<comment type="caution">
    <text evidence="6">The sequence shown here is derived from an EMBL/GenBank/DDBJ whole genome shotgun (WGS) entry which is preliminary data.</text>
</comment>
<evidence type="ECO:0000256" key="4">
    <source>
        <dbReference type="ARBA" id="ARBA00023163"/>
    </source>
</evidence>
<name>A0ABX1GBJ9_9GAMM</name>
<dbReference type="SUPFAM" id="SSF53850">
    <property type="entry name" value="Periplasmic binding protein-like II"/>
    <property type="match status" value="1"/>
</dbReference>